<dbReference type="EMBL" id="BAUV01000036">
    <property type="protein sequence ID" value="GAE36510.1"/>
    <property type="molecule type" value="Genomic_DNA"/>
</dbReference>
<sequence length="53" mass="5739">MKKIAIVAIVLGLFAVSSQQFNLSNPEGSDRVKSIEFANPEGSDRVKSVNQAF</sequence>
<dbReference type="RefSeq" id="WP_156321502.1">
    <property type="nucleotide sequence ID" value="NZ_BAUV01000036.1"/>
</dbReference>
<evidence type="ECO:0000313" key="2">
    <source>
        <dbReference type="EMBL" id="GAE36510.1"/>
    </source>
</evidence>
<gene>
    <name evidence="2" type="ORF">JCM9157_3703</name>
</gene>
<keyword evidence="1" id="KW-0732">Signal</keyword>
<evidence type="ECO:0000256" key="1">
    <source>
        <dbReference type="SAM" id="SignalP"/>
    </source>
</evidence>
<accession>W4QWL2</accession>
<dbReference type="AlphaFoldDB" id="W4QWL2"/>
<feature type="signal peptide" evidence="1">
    <location>
        <begin position="1"/>
        <end position="20"/>
    </location>
</feature>
<proteinExistence type="predicted"/>
<keyword evidence="3" id="KW-1185">Reference proteome</keyword>
<evidence type="ECO:0000313" key="3">
    <source>
        <dbReference type="Proteomes" id="UP000018896"/>
    </source>
</evidence>
<feature type="chain" id="PRO_5039548838" evidence="1">
    <location>
        <begin position="21"/>
        <end position="53"/>
    </location>
</feature>
<dbReference type="Proteomes" id="UP000018896">
    <property type="component" value="Unassembled WGS sequence"/>
</dbReference>
<comment type="caution">
    <text evidence="2">The sequence shown here is derived from an EMBL/GenBank/DDBJ whole genome shotgun (WGS) entry which is preliminary data.</text>
</comment>
<reference evidence="2 3" key="1">
    <citation type="journal article" date="2014" name="Genome Announc.">
        <title>Draft Genome Sequences of Three Alkaliphilic Bacillus Strains, Bacillus wakoensis JCM 9140T, Bacillus akibai JCM 9157T, and Bacillus hemicellulosilyticus JCM 9152T.</title>
        <authorList>
            <person name="Yuki M."/>
            <person name="Oshima K."/>
            <person name="Suda W."/>
            <person name="Oshida Y."/>
            <person name="Kitamura K."/>
            <person name="Iida T."/>
            <person name="Hattori M."/>
            <person name="Ohkuma M."/>
        </authorList>
    </citation>
    <scope>NUCLEOTIDE SEQUENCE [LARGE SCALE GENOMIC DNA]</scope>
    <source>
        <strain evidence="2 3">JCM 9157</strain>
    </source>
</reference>
<dbReference type="STRING" id="1236973.JCM9157_3703"/>
<organism evidence="2 3">
    <name type="scientific">Halalkalibacter akibai (strain ATCC 43226 / DSM 21942 / CIP 109018 / JCM 9157 / 1139)</name>
    <name type="common">Bacillus akibai</name>
    <dbReference type="NCBI Taxonomy" id="1236973"/>
    <lineage>
        <taxon>Bacteria</taxon>
        <taxon>Bacillati</taxon>
        <taxon>Bacillota</taxon>
        <taxon>Bacilli</taxon>
        <taxon>Bacillales</taxon>
        <taxon>Bacillaceae</taxon>
        <taxon>Halalkalibacter</taxon>
    </lineage>
</organism>
<protein>
    <submittedName>
        <fullName evidence="2">Uncharacterized protein</fullName>
    </submittedName>
</protein>
<name>W4QWL2_HALA3</name>